<comment type="caution">
    <text evidence="7">The sequence shown here is derived from an EMBL/GenBank/DDBJ whole genome shotgun (WGS) entry which is preliminary data.</text>
</comment>
<dbReference type="RefSeq" id="WP_116413924.1">
    <property type="nucleotide sequence ID" value="NZ_NBWZ01000001.1"/>
</dbReference>
<keyword evidence="4 6" id="KW-1133">Transmembrane helix</keyword>
<feature type="transmembrane region" description="Helical" evidence="6">
    <location>
        <begin position="115"/>
        <end position="133"/>
    </location>
</feature>
<feature type="transmembrane region" description="Helical" evidence="6">
    <location>
        <begin position="208"/>
        <end position="228"/>
    </location>
</feature>
<dbReference type="GO" id="GO:0005886">
    <property type="term" value="C:plasma membrane"/>
    <property type="evidence" value="ECO:0007669"/>
    <property type="project" value="UniProtKB-SubCell"/>
</dbReference>
<dbReference type="GO" id="GO:0015658">
    <property type="term" value="F:branched-chain amino acid transmembrane transporter activity"/>
    <property type="evidence" value="ECO:0007669"/>
    <property type="project" value="InterPro"/>
</dbReference>
<dbReference type="Proteomes" id="UP000256486">
    <property type="component" value="Unassembled WGS sequence"/>
</dbReference>
<gene>
    <name evidence="7" type="ORF">B7R54_04235</name>
</gene>
<dbReference type="InterPro" id="IPR001851">
    <property type="entry name" value="ABC_transp_permease"/>
</dbReference>
<feature type="transmembrane region" description="Helical" evidence="6">
    <location>
        <begin position="61"/>
        <end position="80"/>
    </location>
</feature>
<evidence type="ECO:0008006" key="9">
    <source>
        <dbReference type="Google" id="ProtNLM"/>
    </source>
</evidence>
<organism evidence="7 8">
    <name type="scientific">Subtercola boreus</name>
    <dbReference type="NCBI Taxonomy" id="120213"/>
    <lineage>
        <taxon>Bacteria</taxon>
        <taxon>Bacillati</taxon>
        <taxon>Actinomycetota</taxon>
        <taxon>Actinomycetes</taxon>
        <taxon>Micrococcales</taxon>
        <taxon>Microbacteriaceae</taxon>
        <taxon>Subtercola</taxon>
    </lineage>
</organism>
<dbReference type="OrthoDB" id="9814461at2"/>
<dbReference type="PANTHER" id="PTHR30482">
    <property type="entry name" value="HIGH-AFFINITY BRANCHED-CHAIN AMINO ACID TRANSPORT SYSTEM PERMEASE"/>
    <property type="match status" value="1"/>
</dbReference>
<feature type="transmembrane region" description="Helical" evidence="6">
    <location>
        <begin position="86"/>
        <end position="108"/>
    </location>
</feature>
<accession>A0A3E0VFT2</accession>
<keyword evidence="3 6" id="KW-0812">Transmembrane</keyword>
<feature type="transmembrane region" description="Helical" evidence="6">
    <location>
        <begin position="153"/>
        <end position="176"/>
    </location>
</feature>
<sequence length="324" mass="33179">MKPRKLSQGWGALVVATVLAIALFVWGGGSDYRLGVITLGVSYSLIALGMYMPLAWGGSLSLAYGAYAAIGAYGTAYLAASLGLPGWLGWILGPIVAAALAIVLGLVTSRLSSDHLAAVTLLFATAFQTWLISSDALGGPNGIGGVPPLSVFGWKPSALVLTIGGVIVVLVIGFAIDRVRRSDFGILVRALGETPVAVEGSGTRVPRITIVILALGAAIASLGGAAFATSVRGITPETFTVQIVFLVLFMPLIGGLATPWGAIVGAAIVVELTVNSSLFSGNGSFVLSIAVLAILVLAPQGVLGYFANARSLFGRMRSLSRRTP</sequence>
<feature type="transmembrane region" description="Helical" evidence="6">
    <location>
        <begin position="234"/>
        <end position="253"/>
    </location>
</feature>
<evidence type="ECO:0000256" key="4">
    <source>
        <dbReference type="ARBA" id="ARBA00022989"/>
    </source>
</evidence>
<proteinExistence type="predicted"/>
<evidence type="ECO:0000256" key="6">
    <source>
        <dbReference type="SAM" id="Phobius"/>
    </source>
</evidence>
<name>A0A3E0VFT2_9MICO</name>
<evidence type="ECO:0000256" key="3">
    <source>
        <dbReference type="ARBA" id="ARBA00022692"/>
    </source>
</evidence>
<dbReference type="AlphaFoldDB" id="A0A3E0VFT2"/>
<comment type="subcellular location">
    <subcellularLocation>
        <location evidence="1">Cell membrane</location>
        <topology evidence="1">Multi-pass membrane protein</topology>
    </subcellularLocation>
</comment>
<evidence type="ECO:0000313" key="7">
    <source>
        <dbReference type="EMBL" id="RFA08519.1"/>
    </source>
</evidence>
<evidence type="ECO:0000313" key="8">
    <source>
        <dbReference type="Proteomes" id="UP000256486"/>
    </source>
</evidence>
<dbReference type="CDD" id="cd06581">
    <property type="entry name" value="TM_PBP1_LivM_like"/>
    <property type="match status" value="1"/>
</dbReference>
<dbReference type="InterPro" id="IPR043428">
    <property type="entry name" value="LivM-like"/>
</dbReference>
<keyword evidence="8" id="KW-1185">Reference proteome</keyword>
<evidence type="ECO:0000256" key="2">
    <source>
        <dbReference type="ARBA" id="ARBA00022475"/>
    </source>
</evidence>
<keyword evidence="2" id="KW-1003">Cell membrane</keyword>
<feature type="transmembrane region" description="Helical" evidence="6">
    <location>
        <begin position="34"/>
        <end position="54"/>
    </location>
</feature>
<dbReference type="PANTHER" id="PTHR30482:SF10">
    <property type="entry name" value="HIGH-AFFINITY BRANCHED-CHAIN AMINO ACID TRANSPORT PROTEIN BRAE"/>
    <property type="match status" value="1"/>
</dbReference>
<reference evidence="7 8" key="1">
    <citation type="submission" date="2017-04" db="EMBL/GenBank/DDBJ databases">
        <title>Comparative genome analysis of Subtercola boreus.</title>
        <authorList>
            <person name="Cho Y.-J."/>
            <person name="Cho A."/>
            <person name="Kim O.-S."/>
            <person name="Lee J.-I."/>
        </authorList>
    </citation>
    <scope>NUCLEOTIDE SEQUENCE [LARGE SCALE GENOMIC DNA]</scope>
    <source>
        <strain evidence="7 8">K300</strain>
    </source>
</reference>
<protein>
    <recommendedName>
        <fullName evidence="9">Branched-chain amino acid ABC transporter permease</fullName>
    </recommendedName>
</protein>
<evidence type="ECO:0000256" key="1">
    <source>
        <dbReference type="ARBA" id="ARBA00004651"/>
    </source>
</evidence>
<evidence type="ECO:0000256" key="5">
    <source>
        <dbReference type="ARBA" id="ARBA00023136"/>
    </source>
</evidence>
<feature type="transmembrane region" description="Helical" evidence="6">
    <location>
        <begin position="285"/>
        <end position="307"/>
    </location>
</feature>
<dbReference type="Pfam" id="PF02653">
    <property type="entry name" value="BPD_transp_2"/>
    <property type="match status" value="1"/>
</dbReference>
<keyword evidence="5 6" id="KW-0472">Membrane</keyword>
<feature type="transmembrane region" description="Helical" evidence="6">
    <location>
        <begin position="9"/>
        <end position="28"/>
    </location>
</feature>
<dbReference type="EMBL" id="NBWZ01000001">
    <property type="protein sequence ID" value="RFA08519.1"/>
    <property type="molecule type" value="Genomic_DNA"/>
</dbReference>